<dbReference type="Gene3D" id="1.10.357.10">
    <property type="entry name" value="Tetracycline Repressor, domain 2"/>
    <property type="match status" value="1"/>
</dbReference>
<name>D5X9L1_THEPJ</name>
<dbReference type="HOGENOM" id="CLU_069356_12_2_9"/>
<dbReference type="STRING" id="635013.TherJR_0193"/>
<dbReference type="PROSITE" id="PS50977">
    <property type="entry name" value="HTH_TETR_2"/>
    <property type="match status" value="1"/>
</dbReference>
<protein>
    <submittedName>
        <fullName evidence="4">Transcriptional regulator, TetR family</fullName>
    </submittedName>
</protein>
<dbReference type="Pfam" id="PF00440">
    <property type="entry name" value="TetR_N"/>
    <property type="match status" value="1"/>
</dbReference>
<feature type="domain" description="HTH tetR-type" evidence="3">
    <location>
        <begin position="2"/>
        <end position="62"/>
    </location>
</feature>
<dbReference type="eggNOG" id="COG1309">
    <property type="taxonomic scope" value="Bacteria"/>
</dbReference>
<dbReference type="InterPro" id="IPR041583">
    <property type="entry name" value="TetR_C_31"/>
</dbReference>
<feature type="DNA-binding region" description="H-T-H motif" evidence="2">
    <location>
        <begin position="25"/>
        <end position="44"/>
    </location>
</feature>
<evidence type="ECO:0000313" key="5">
    <source>
        <dbReference type="Proteomes" id="UP000002377"/>
    </source>
</evidence>
<dbReference type="InterPro" id="IPR050109">
    <property type="entry name" value="HTH-type_TetR-like_transc_reg"/>
</dbReference>
<dbReference type="KEGG" id="tjr:TherJR_0193"/>
<dbReference type="SUPFAM" id="SSF48498">
    <property type="entry name" value="Tetracyclin repressor-like, C-terminal domain"/>
    <property type="match status" value="1"/>
</dbReference>
<proteinExistence type="predicted"/>
<dbReference type="OrthoDB" id="6430772at2"/>
<dbReference type="SUPFAM" id="SSF46689">
    <property type="entry name" value="Homeodomain-like"/>
    <property type="match status" value="1"/>
</dbReference>
<dbReference type="EMBL" id="CP002028">
    <property type="protein sequence ID" value="ADG81082.1"/>
    <property type="molecule type" value="Genomic_DNA"/>
</dbReference>
<dbReference type="Proteomes" id="UP000002377">
    <property type="component" value="Chromosome"/>
</dbReference>
<dbReference type="GO" id="GO:0000976">
    <property type="term" value="F:transcription cis-regulatory region binding"/>
    <property type="evidence" value="ECO:0007669"/>
    <property type="project" value="TreeGrafter"/>
</dbReference>
<keyword evidence="1 2" id="KW-0238">DNA-binding</keyword>
<gene>
    <name evidence="4" type="ordered locus">TherJR_0193</name>
</gene>
<dbReference type="RefSeq" id="WP_013119110.1">
    <property type="nucleotide sequence ID" value="NC_014152.1"/>
</dbReference>
<reference evidence="4 5" key="1">
    <citation type="submission" date="2010-05" db="EMBL/GenBank/DDBJ databases">
        <title>Complete sequence of Thermincola sp. JR.</title>
        <authorList>
            <consortium name="US DOE Joint Genome Institute"/>
            <person name="Lucas S."/>
            <person name="Copeland A."/>
            <person name="Lapidus A."/>
            <person name="Cheng J.-F."/>
            <person name="Bruce D."/>
            <person name="Goodwin L."/>
            <person name="Pitluck S."/>
            <person name="Chertkov O."/>
            <person name="Detter J.C."/>
            <person name="Han C."/>
            <person name="Tapia R."/>
            <person name="Land M."/>
            <person name="Hauser L."/>
            <person name="Kyrpides N."/>
            <person name="Mikhailova N."/>
            <person name="Hazen T.C."/>
            <person name="Woyke T."/>
        </authorList>
    </citation>
    <scope>NUCLEOTIDE SEQUENCE [LARGE SCALE GENOMIC DNA]</scope>
    <source>
        <strain evidence="4 5">JR</strain>
    </source>
</reference>
<evidence type="ECO:0000313" key="4">
    <source>
        <dbReference type="EMBL" id="ADG81082.1"/>
    </source>
</evidence>
<dbReference type="InterPro" id="IPR009057">
    <property type="entry name" value="Homeodomain-like_sf"/>
</dbReference>
<dbReference type="PANTHER" id="PTHR30055">
    <property type="entry name" value="HTH-TYPE TRANSCRIPTIONAL REGULATOR RUTR"/>
    <property type="match status" value="1"/>
</dbReference>
<evidence type="ECO:0000256" key="2">
    <source>
        <dbReference type="PROSITE-ProRule" id="PRU00335"/>
    </source>
</evidence>
<dbReference type="Pfam" id="PF17940">
    <property type="entry name" value="TetR_C_31"/>
    <property type="match status" value="1"/>
</dbReference>
<dbReference type="AlphaFoldDB" id="D5X9L1"/>
<dbReference type="PRINTS" id="PR00455">
    <property type="entry name" value="HTHTETR"/>
</dbReference>
<evidence type="ECO:0000256" key="1">
    <source>
        <dbReference type="ARBA" id="ARBA00023125"/>
    </source>
</evidence>
<dbReference type="GO" id="GO:0003700">
    <property type="term" value="F:DNA-binding transcription factor activity"/>
    <property type="evidence" value="ECO:0007669"/>
    <property type="project" value="TreeGrafter"/>
</dbReference>
<evidence type="ECO:0000259" key="3">
    <source>
        <dbReference type="PROSITE" id="PS50977"/>
    </source>
</evidence>
<organism evidence="4 5">
    <name type="scientific">Thermincola potens (strain JR)</name>
    <dbReference type="NCBI Taxonomy" id="635013"/>
    <lineage>
        <taxon>Bacteria</taxon>
        <taxon>Bacillati</taxon>
        <taxon>Bacillota</taxon>
        <taxon>Clostridia</taxon>
        <taxon>Eubacteriales</taxon>
        <taxon>Thermincolaceae</taxon>
        <taxon>Thermincola</taxon>
    </lineage>
</organism>
<dbReference type="InterPro" id="IPR001647">
    <property type="entry name" value="HTH_TetR"/>
</dbReference>
<dbReference type="PANTHER" id="PTHR30055:SF226">
    <property type="entry name" value="HTH-TYPE TRANSCRIPTIONAL REGULATOR PKSA"/>
    <property type="match status" value="1"/>
</dbReference>
<keyword evidence="5" id="KW-1185">Reference proteome</keyword>
<accession>D5X9L1</accession>
<dbReference type="InterPro" id="IPR036271">
    <property type="entry name" value="Tet_transcr_reg_TetR-rel_C_sf"/>
</dbReference>
<sequence length="180" mass="20591">MDNNREKIIMAARKAFAEKGIHRATLGDIAREAGIAKGTLYYYYKSKESLVFEVLDHGIGVLLNGFGGINEETDLAGLTRGLLEAMTANTELLHIYFHLLQESFRNPALRERFRHKYREWREWGTVVFRQCKLGDPEELSTLFIAILDGLCLQWLVEPEAVNPKKISLALAKLFDHQVKK</sequence>